<dbReference type="PROSITE" id="PS00139">
    <property type="entry name" value="THIOL_PROTEASE_CYS"/>
    <property type="match status" value="1"/>
</dbReference>
<reference evidence="11" key="1">
    <citation type="journal article" date="2023" name="Insect Mol. Biol.">
        <title>Genome sequencing provides insights into the evolution of gene families encoding plant cell wall-degrading enzymes in longhorned beetles.</title>
        <authorList>
            <person name="Shin N.R."/>
            <person name="Okamura Y."/>
            <person name="Kirsch R."/>
            <person name="Pauchet Y."/>
        </authorList>
    </citation>
    <scope>NUCLEOTIDE SEQUENCE</scope>
    <source>
        <strain evidence="11">MMC_N1</strain>
    </source>
</reference>
<evidence type="ECO:0000256" key="2">
    <source>
        <dbReference type="ARBA" id="ARBA00022670"/>
    </source>
</evidence>
<dbReference type="Gene3D" id="3.90.70.10">
    <property type="entry name" value="Cysteine proteinases"/>
    <property type="match status" value="1"/>
</dbReference>
<comment type="similarity">
    <text evidence="1">Belongs to the peptidase C1 family.</text>
</comment>
<evidence type="ECO:0000256" key="7">
    <source>
        <dbReference type="SAM" id="MobiDB-lite"/>
    </source>
</evidence>
<keyword evidence="3" id="KW-0378">Hydrolase</keyword>
<dbReference type="EMBL" id="JAPWTJ010000043">
    <property type="protein sequence ID" value="KAJ8984251.1"/>
    <property type="molecule type" value="Genomic_DNA"/>
</dbReference>
<dbReference type="SUPFAM" id="SSF54001">
    <property type="entry name" value="Cysteine proteinases"/>
    <property type="match status" value="1"/>
</dbReference>
<dbReference type="InterPro" id="IPR000668">
    <property type="entry name" value="Peptidase_C1A_C"/>
</dbReference>
<keyword evidence="6" id="KW-1015">Disulfide bond</keyword>
<evidence type="ECO:0000313" key="12">
    <source>
        <dbReference type="Proteomes" id="UP001162164"/>
    </source>
</evidence>
<sequence length="281" mass="31944">MIHIFILLLTIICVNANAISRQNLEEEWSDFKMNHGKNYQSFEEEQIRKTIFSENLYKIREHNQLYAEGMATYTMTINKFADLTREERDRKHKGLKRDDRDQKDTQGLNFVPDPQTDVPKEFDWRQKGAVTKVKDQGACGSCWAFSSVGAVESQYFLKTGKLVNISEQNLVDCSKDGNEGCYGGFPTSAFYYIHTNNGIDSDEAYPYTAEDGVCKYKESSNVTTIKFFGHVEYGNEEYLAAAIASVGPISVEIYADDSFEFYDSGCIITDVAKRIMPITQS</sequence>
<keyword evidence="8" id="KW-0732">Signal</keyword>
<protein>
    <submittedName>
        <fullName evidence="11">Uncharacterized protein</fullName>
    </submittedName>
</protein>
<evidence type="ECO:0000259" key="10">
    <source>
        <dbReference type="SMART" id="SM00848"/>
    </source>
</evidence>
<dbReference type="CDD" id="cd02248">
    <property type="entry name" value="Peptidase_C1A"/>
    <property type="match status" value="1"/>
</dbReference>
<comment type="caution">
    <text evidence="11">The sequence shown here is derived from an EMBL/GenBank/DDBJ whole genome shotgun (WGS) entry which is preliminary data.</text>
</comment>
<dbReference type="Pfam" id="PF08246">
    <property type="entry name" value="Inhibitor_I29"/>
    <property type="match status" value="1"/>
</dbReference>
<keyword evidence="12" id="KW-1185">Reference proteome</keyword>
<dbReference type="InterPro" id="IPR013201">
    <property type="entry name" value="Prot_inhib_I29"/>
</dbReference>
<organism evidence="11 12">
    <name type="scientific">Molorchus minor</name>
    <dbReference type="NCBI Taxonomy" id="1323400"/>
    <lineage>
        <taxon>Eukaryota</taxon>
        <taxon>Metazoa</taxon>
        <taxon>Ecdysozoa</taxon>
        <taxon>Arthropoda</taxon>
        <taxon>Hexapoda</taxon>
        <taxon>Insecta</taxon>
        <taxon>Pterygota</taxon>
        <taxon>Neoptera</taxon>
        <taxon>Endopterygota</taxon>
        <taxon>Coleoptera</taxon>
        <taxon>Polyphaga</taxon>
        <taxon>Cucujiformia</taxon>
        <taxon>Chrysomeloidea</taxon>
        <taxon>Cerambycidae</taxon>
        <taxon>Lamiinae</taxon>
        <taxon>Monochamini</taxon>
        <taxon>Molorchus</taxon>
    </lineage>
</organism>
<feature type="chain" id="PRO_5045753138" evidence="8">
    <location>
        <begin position="17"/>
        <end position="281"/>
    </location>
</feature>
<keyword evidence="5" id="KW-0865">Zymogen</keyword>
<gene>
    <name evidence="11" type="ORF">NQ317_007483</name>
</gene>
<dbReference type="InterPro" id="IPR000169">
    <property type="entry name" value="Pept_cys_AS"/>
</dbReference>
<feature type="domain" description="Cathepsin propeptide inhibitor" evidence="10">
    <location>
        <begin position="28"/>
        <end position="88"/>
    </location>
</feature>
<name>A0ABQ9K2E2_9CUCU</name>
<accession>A0ABQ9K2E2</accession>
<keyword evidence="2" id="KW-0645">Protease</keyword>
<dbReference type="SMART" id="SM00645">
    <property type="entry name" value="Pept_C1"/>
    <property type="match status" value="1"/>
</dbReference>
<dbReference type="InterPro" id="IPR039417">
    <property type="entry name" value="Peptidase_C1A_papain-like"/>
</dbReference>
<evidence type="ECO:0000313" key="11">
    <source>
        <dbReference type="EMBL" id="KAJ8984251.1"/>
    </source>
</evidence>
<evidence type="ECO:0000256" key="4">
    <source>
        <dbReference type="ARBA" id="ARBA00022807"/>
    </source>
</evidence>
<keyword evidence="4" id="KW-0788">Thiol protease</keyword>
<feature type="domain" description="Peptidase C1A papain C-terminal" evidence="9">
    <location>
        <begin position="118"/>
        <end position="278"/>
    </location>
</feature>
<dbReference type="PANTHER" id="PTHR12411">
    <property type="entry name" value="CYSTEINE PROTEASE FAMILY C1-RELATED"/>
    <property type="match status" value="1"/>
</dbReference>
<feature type="signal peptide" evidence="8">
    <location>
        <begin position="1"/>
        <end position="16"/>
    </location>
</feature>
<evidence type="ECO:0000256" key="1">
    <source>
        <dbReference type="ARBA" id="ARBA00008455"/>
    </source>
</evidence>
<evidence type="ECO:0000256" key="5">
    <source>
        <dbReference type="ARBA" id="ARBA00023145"/>
    </source>
</evidence>
<evidence type="ECO:0000259" key="9">
    <source>
        <dbReference type="SMART" id="SM00645"/>
    </source>
</evidence>
<dbReference type="InterPro" id="IPR038765">
    <property type="entry name" value="Papain-like_cys_pep_sf"/>
</dbReference>
<dbReference type="Proteomes" id="UP001162164">
    <property type="component" value="Unassembled WGS sequence"/>
</dbReference>
<dbReference type="Pfam" id="PF00112">
    <property type="entry name" value="Peptidase_C1"/>
    <property type="match status" value="1"/>
</dbReference>
<evidence type="ECO:0000256" key="8">
    <source>
        <dbReference type="SAM" id="SignalP"/>
    </source>
</evidence>
<evidence type="ECO:0000256" key="3">
    <source>
        <dbReference type="ARBA" id="ARBA00022801"/>
    </source>
</evidence>
<proteinExistence type="inferred from homology"/>
<dbReference type="InterPro" id="IPR013128">
    <property type="entry name" value="Peptidase_C1A"/>
</dbReference>
<dbReference type="SMART" id="SM00848">
    <property type="entry name" value="Inhibitor_I29"/>
    <property type="match status" value="1"/>
</dbReference>
<evidence type="ECO:0000256" key="6">
    <source>
        <dbReference type="ARBA" id="ARBA00023157"/>
    </source>
</evidence>
<feature type="region of interest" description="Disordered" evidence="7">
    <location>
        <begin position="88"/>
        <end position="114"/>
    </location>
</feature>